<dbReference type="Pfam" id="PF17261">
    <property type="entry name" value="DUF5327"/>
    <property type="match status" value="1"/>
</dbReference>
<dbReference type="RefSeq" id="WP_342470376.1">
    <property type="nucleotide sequence ID" value="NZ_JBHSNQ010000040.1"/>
</dbReference>
<evidence type="ECO:0000313" key="1">
    <source>
        <dbReference type="EMBL" id="MFC5540925.1"/>
    </source>
</evidence>
<gene>
    <name evidence="1" type="ORF">ACFPOH_03920</name>
</gene>
<organism evidence="1 2">
    <name type="scientific">Ureibacillus suwonensis</name>
    <dbReference type="NCBI Taxonomy" id="313007"/>
    <lineage>
        <taxon>Bacteria</taxon>
        <taxon>Bacillati</taxon>
        <taxon>Bacillota</taxon>
        <taxon>Bacilli</taxon>
        <taxon>Bacillales</taxon>
        <taxon>Caryophanaceae</taxon>
        <taxon>Ureibacillus</taxon>
    </lineage>
</organism>
<accession>A0ABW0RBW8</accession>
<evidence type="ECO:0000313" key="2">
    <source>
        <dbReference type="Proteomes" id="UP001595978"/>
    </source>
</evidence>
<keyword evidence="2" id="KW-1185">Reference proteome</keyword>
<dbReference type="EMBL" id="JBHSNQ010000040">
    <property type="protein sequence ID" value="MFC5540925.1"/>
    <property type="molecule type" value="Genomic_DNA"/>
</dbReference>
<protein>
    <submittedName>
        <fullName evidence="1">YwdI family protein</fullName>
    </submittedName>
</protein>
<proteinExistence type="predicted"/>
<reference evidence="2" key="1">
    <citation type="journal article" date="2019" name="Int. J. Syst. Evol. Microbiol.">
        <title>The Global Catalogue of Microorganisms (GCM) 10K type strain sequencing project: providing services to taxonomists for standard genome sequencing and annotation.</title>
        <authorList>
            <consortium name="The Broad Institute Genomics Platform"/>
            <consortium name="The Broad Institute Genome Sequencing Center for Infectious Disease"/>
            <person name="Wu L."/>
            <person name="Ma J."/>
        </authorList>
    </citation>
    <scope>NUCLEOTIDE SEQUENCE [LARGE SCALE GENOMIC DNA]</scope>
    <source>
        <strain evidence="2">CCUG 56331</strain>
    </source>
</reference>
<comment type="caution">
    <text evidence="1">The sequence shown here is derived from an EMBL/GenBank/DDBJ whole genome shotgun (WGS) entry which is preliminary data.</text>
</comment>
<name>A0ABW0RBW8_9BACL</name>
<dbReference type="InterPro" id="IPR035218">
    <property type="entry name" value="DUF5327"/>
</dbReference>
<sequence>MISYKRLFGEIERYALKARETENEQELRELLIAVRALCDVALNEPKHPAVTEQGQPQLYATGGNRLLPSRKIEDEDANGDSIFDF</sequence>
<dbReference type="Proteomes" id="UP001595978">
    <property type="component" value="Unassembled WGS sequence"/>
</dbReference>